<reference evidence="1 2" key="1">
    <citation type="journal article" date="2018" name="Int. J. Syst. Evol. Microbiol.">
        <title>Pseudooceanicola lipolyticus sp. nov., a marine alphaproteobacterium, reclassification of Oceanicola flagellatus as Pseudooceanicola flagellatus comb. nov. and emended description of the genus Pseudooceanicola.</title>
        <authorList>
            <person name="Huang M.-M."/>
            <person name="Guo L.-L."/>
            <person name="Wu Y.-H."/>
            <person name="Lai Q.-L."/>
            <person name="Shao Z.-Z."/>
            <person name="Wang C.-S."/>
            <person name="Wu M."/>
            <person name="Xu X.-W."/>
        </authorList>
    </citation>
    <scope>NUCLEOTIDE SEQUENCE [LARGE SCALE GENOMIC DNA]</scope>
    <source>
        <strain evidence="1 2">Ar-45</strain>
    </source>
</reference>
<dbReference type="SUPFAM" id="SSF53474">
    <property type="entry name" value="alpha/beta-Hydrolases"/>
    <property type="match status" value="1"/>
</dbReference>
<evidence type="ECO:0000313" key="2">
    <source>
        <dbReference type="Proteomes" id="UP000231702"/>
    </source>
</evidence>
<evidence type="ECO:0000313" key="1">
    <source>
        <dbReference type="EMBL" id="PJE30776.1"/>
    </source>
</evidence>
<accession>A0ABX4MT45</accession>
<dbReference type="Gene3D" id="3.40.50.1820">
    <property type="entry name" value="alpha/beta hydrolase"/>
    <property type="match status" value="1"/>
</dbReference>
<name>A0ABX4MT45_9RHOB</name>
<comment type="caution">
    <text evidence="1">The sequence shown here is derived from an EMBL/GenBank/DDBJ whole genome shotgun (WGS) entry which is preliminary data.</text>
</comment>
<organism evidence="1 2">
    <name type="scientific">Pseudooceanicola antarcticus</name>
    <dbReference type="NCBI Taxonomy" id="1247613"/>
    <lineage>
        <taxon>Bacteria</taxon>
        <taxon>Pseudomonadati</taxon>
        <taxon>Pseudomonadota</taxon>
        <taxon>Alphaproteobacteria</taxon>
        <taxon>Rhodobacterales</taxon>
        <taxon>Paracoccaceae</taxon>
        <taxon>Pseudooceanicola</taxon>
    </lineage>
</organism>
<protein>
    <recommendedName>
        <fullName evidence="3">Serine aminopeptidase, S33</fullName>
    </recommendedName>
</protein>
<keyword evidence="2" id="KW-1185">Reference proteome</keyword>
<sequence length="60" mass="6213">MSDRTVPTIGFDAWLKDLETVANTIGAPFVPMGMSQGAALANAQAAKRPDRVSALIIIGG</sequence>
<dbReference type="Proteomes" id="UP000231702">
    <property type="component" value="Unassembled WGS sequence"/>
</dbReference>
<dbReference type="EMBL" id="PGTD01000012">
    <property type="protein sequence ID" value="PJE30776.1"/>
    <property type="molecule type" value="Genomic_DNA"/>
</dbReference>
<dbReference type="RefSeq" id="WP_097147004.1">
    <property type="nucleotide sequence ID" value="NZ_OBEA01000007.1"/>
</dbReference>
<evidence type="ECO:0008006" key="3">
    <source>
        <dbReference type="Google" id="ProtNLM"/>
    </source>
</evidence>
<proteinExistence type="predicted"/>
<gene>
    <name evidence="1" type="ORF">CVM39_04835</name>
</gene>
<dbReference type="InterPro" id="IPR029058">
    <property type="entry name" value="AB_hydrolase_fold"/>
</dbReference>